<dbReference type="RefSeq" id="XP_007411121.1">
    <property type="nucleotide sequence ID" value="XM_007411059.1"/>
</dbReference>
<organism evidence="3">
    <name type="scientific">Melampsora larici-populina (strain 98AG31 / pathotype 3-4-7)</name>
    <name type="common">Poplar leaf rust fungus</name>
    <dbReference type="NCBI Taxonomy" id="747676"/>
    <lineage>
        <taxon>Eukaryota</taxon>
        <taxon>Fungi</taxon>
        <taxon>Dikarya</taxon>
        <taxon>Basidiomycota</taxon>
        <taxon>Pucciniomycotina</taxon>
        <taxon>Pucciniomycetes</taxon>
        <taxon>Pucciniales</taxon>
        <taxon>Melampsoraceae</taxon>
        <taxon>Melampsora</taxon>
    </lineage>
</organism>
<feature type="compositionally biased region" description="Polar residues" evidence="1">
    <location>
        <begin position="1"/>
        <end position="12"/>
    </location>
</feature>
<name>F4RQ09_MELLP</name>
<feature type="region of interest" description="Disordered" evidence="1">
    <location>
        <begin position="1"/>
        <end position="23"/>
    </location>
</feature>
<protein>
    <submittedName>
        <fullName evidence="2">Uncharacterized protein</fullName>
    </submittedName>
</protein>
<dbReference type="InParanoid" id="F4RQ09"/>
<gene>
    <name evidence="2" type="ORF">MELLADRAFT_64060</name>
</gene>
<keyword evidence="3" id="KW-1185">Reference proteome</keyword>
<reference evidence="3" key="1">
    <citation type="journal article" date="2011" name="Proc. Natl. Acad. Sci. U.S.A.">
        <title>Obligate biotrophy features unraveled by the genomic analysis of rust fungi.</title>
        <authorList>
            <person name="Duplessis S."/>
            <person name="Cuomo C.A."/>
            <person name="Lin Y.-C."/>
            <person name="Aerts A."/>
            <person name="Tisserant E."/>
            <person name="Veneault-Fourrey C."/>
            <person name="Joly D.L."/>
            <person name="Hacquard S."/>
            <person name="Amselem J."/>
            <person name="Cantarel B.L."/>
            <person name="Chiu R."/>
            <person name="Coutinho P.M."/>
            <person name="Feau N."/>
            <person name="Field M."/>
            <person name="Frey P."/>
            <person name="Gelhaye E."/>
            <person name="Goldberg J."/>
            <person name="Grabherr M.G."/>
            <person name="Kodira C.D."/>
            <person name="Kohler A."/>
            <person name="Kuees U."/>
            <person name="Lindquist E.A."/>
            <person name="Lucas S.M."/>
            <person name="Mago R."/>
            <person name="Mauceli E."/>
            <person name="Morin E."/>
            <person name="Murat C."/>
            <person name="Pangilinan J.L."/>
            <person name="Park R."/>
            <person name="Pearson M."/>
            <person name="Quesneville H."/>
            <person name="Rouhier N."/>
            <person name="Sakthikumar S."/>
            <person name="Salamov A.A."/>
            <person name="Schmutz J."/>
            <person name="Selles B."/>
            <person name="Shapiro H."/>
            <person name="Tanguay P."/>
            <person name="Tuskan G.A."/>
            <person name="Henrissat B."/>
            <person name="Van de Peer Y."/>
            <person name="Rouze P."/>
            <person name="Ellis J.G."/>
            <person name="Dodds P.N."/>
            <person name="Schein J.E."/>
            <person name="Zhong S."/>
            <person name="Hamelin R.C."/>
            <person name="Grigoriev I.V."/>
            <person name="Szabo L.J."/>
            <person name="Martin F."/>
        </authorList>
    </citation>
    <scope>NUCLEOTIDE SEQUENCE [LARGE SCALE GENOMIC DNA]</scope>
    <source>
        <strain evidence="3">98AG31 / pathotype 3-4-7</strain>
    </source>
</reference>
<dbReference type="VEuPathDB" id="FungiDB:MELLADRAFT_64060"/>
<evidence type="ECO:0000313" key="3">
    <source>
        <dbReference type="Proteomes" id="UP000001072"/>
    </source>
</evidence>
<dbReference type="EMBL" id="GL883112">
    <property type="protein sequence ID" value="EGG05632.1"/>
    <property type="molecule type" value="Genomic_DNA"/>
</dbReference>
<evidence type="ECO:0000256" key="1">
    <source>
        <dbReference type="SAM" id="MobiDB-lite"/>
    </source>
</evidence>
<dbReference type="KEGG" id="mlr:MELLADRAFT_64060"/>
<dbReference type="Proteomes" id="UP000001072">
    <property type="component" value="Unassembled WGS sequence"/>
</dbReference>
<sequence>MTLKGNNQCPTSREQHPTPPSMIYQASLGMENENGPEHRQGISPLEHLPIEDNHSTDEMRRTQLNLMLSQDNQILNHPQDKRKGAPLPKHNIAAHPNVYSTQNCNSKRRKKEVVKTFGTQGRASMSHPDSKMDLLKLGVGLAGDNGESRINLIDNSPHTSFSKSLTEIPNRLSESFVSKSRNARKSGHYLVLLQKIGILNANRSPTLCYEIYDFFCEIYKNIKGKNKFSEQEIDAIRRAAKHAGFTIVMTFLGILRVFEGNQYGKDDMEVLLHDGWSFMKDFYSSWQEAEFEEFGFGNVQSYCSEGALDIKFHLRYLKQIYDSSHVPLSLVHSISLFWSENKGQSKVPQDLSDYWQESIGIFENDSKSIQGGLYERMGIKNYAFWGPEQFQRKQWYSYGGTSMETERIWHLASNAAQFHTPLVRPTQNILT</sequence>
<dbReference type="AlphaFoldDB" id="F4RQ09"/>
<dbReference type="HOGENOM" id="CLU_636279_0_0_1"/>
<accession>F4RQ09</accession>
<proteinExistence type="predicted"/>
<evidence type="ECO:0000313" key="2">
    <source>
        <dbReference type="EMBL" id="EGG05632.1"/>
    </source>
</evidence>
<dbReference type="GeneID" id="18930205"/>